<comment type="caution">
    <text evidence="2">The sequence shown here is derived from an EMBL/GenBank/DDBJ whole genome shotgun (WGS) entry which is preliminary data.</text>
</comment>
<dbReference type="EMBL" id="BKCJ011871262">
    <property type="protein sequence ID" value="GFD59928.1"/>
    <property type="molecule type" value="Genomic_DNA"/>
</dbReference>
<protein>
    <submittedName>
        <fullName evidence="2">Peptide-N(4)-(N-acetyl-beta-glucosaminyl) asparagine amidase A</fullName>
    </submittedName>
</protein>
<proteinExistence type="predicted"/>
<organism evidence="2">
    <name type="scientific">Tanacetum cinerariifolium</name>
    <name type="common">Dalmatian daisy</name>
    <name type="synonym">Chrysanthemum cinerariifolium</name>
    <dbReference type="NCBI Taxonomy" id="118510"/>
    <lineage>
        <taxon>Eukaryota</taxon>
        <taxon>Viridiplantae</taxon>
        <taxon>Streptophyta</taxon>
        <taxon>Embryophyta</taxon>
        <taxon>Tracheophyta</taxon>
        <taxon>Spermatophyta</taxon>
        <taxon>Magnoliopsida</taxon>
        <taxon>eudicotyledons</taxon>
        <taxon>Gunneridae</taxon>
        <taxon>Pentapetalae</taxon>
        <taxon>asterids</taxon>
        <taxon>campanulids</taxon>
        <taxon>Asterales</taxon>
        <taxon>Asteraceae</taxon>
        <taxon>Asteroideae</taxon>
        <taxon>Anthemideae</taxon>
        <taxon>Anthemidinae</taxon>
        <taxon>Tanacetum</taxon>
    </lineage>
</organism>
<name>A0A699XPT0_TANCI</name>
<dbReference type="InterPro" id="IPR056948">
    <property type="entry name" value="PNGaseA_N"/>
</dbReference>
<dbReference type="Pfam" id="PF12222">
    <property type="entry name" value="PNGaseA"/>
    <property type="match status" value="1"/>
</dbReference>
<evidence type="ECO:0000259" key="1">
    <source>
        <dbReference type="Pfam" id="PF12222"/>
    </source>
</evidence>
<reference evidence="2" key="1">
    <citation type="journal article" date="2019" name="Sci. Rep.">
        <title>Draft genome of Tanacetum cinerariifolium, the natural source of mosquito coil.</title>
        <authorList>
            <person name="Yamashiro T."/>
            <person name="Shiraishi A."/>
            <person name="Satake H."/>
            <person name="Nakayama K."/>
        </authorList>
    </citation>
    <scope>NUCLEOTIDE SEQUENCE</scope>
</reference>
<sequence length="81" mass="9259">RIAAVWIDGIEILRTSTAQPDGDVIFWNVRKDVTKYAYVLKKDDVTVSVMLENIVNEEFTGVYYVNVSLDFYQLNAVKSPL</sequence>
<evidence type="ECO:0000313" key="2">
    <source>
        <dbReference type="EMBL" id="GFD59928.1"/>
    </source>
</evidence>
<dbReference type="AlphaFoldDB" id="A0A699XPT0"/>
<feature type="non-terminal residue" evidence="2">
    <location>
        <position position="1"/>
    </location>
</feature>
<feature type="non-terminal residue" evidence="2">
    <location>
        <position position="81"/>
    </location>
</feature>
<dbReference type="PANTHER" id="PTHR31104">
    <property type="entry name" value="PEPTIDE-N4-(N-ACETYL-BETA-GLUCOSAMINYL)ASPARAGINE AMIDASE A PROTEIN"/>
    <property type="match status" value="1"/>
</dbReference>
<feature type="domain" description="Peptide N-acetyl-beta-D-glucosaminyl asparaginase amidase A N-terminal" evidence="1">
    <location>
        <begin position="1"/>
        <end position="75"/>
    </location>
</feature>
<accession>A0A699XPT0</accession>
<dbReference type="InterPro" id="IPR021102">
    <property type="entry name" value="PNGase_A"/>
</dbReference>
<gene>
    <name evidence="2" type="ORF">Tci_931897</name>
</gene>